<dbReference type="OrthoDB" id="5488733at2"/>
<dbReference type="EMBL" id="CP030032">
    <property type="protein sequence ID" value="AWV90702.1"/>
    <property type="molecule type" value="Genomic_DNA"/>
</dbReference>
<accession>A0A2Z4FP93</accession>
<organism evidence="1 2">
    <name type="scientific">Bradymonas sediminis</name>
    <dbReference type="NCBI Taxonomy" id="1548548"/>
    <lineage>
        <taxon>Bacteria</taxon>
        <taxon>Deltaproteobacteria</taxon>
        <taxon>Bradymonadales</taxon>
        <taxon>Bradymonadaceae</taxon>
        <taxon>Bradymonas</taxon>
    </lineage>
</organism>
<dbReference type="KEGG" id="bsed:DN745_15820"/>
<dbReference type="AlphaFoldDB" id="A0A2Z4FP93"/>
<dbReference type="Gene3D" id="3.75.10.10">
    <property type="entry name" value="L-arginine/glycine Amidinotransferase, Chain A"/>
    <property type="match status" value="1"/>
</dbReference>
<name>A0A2Z4FP93_9DELT</name>
<evidence type="ECO:0000313" key="1">
    <source>
        <dbReference type="EMBL" id="AWV90702.1"/>
    </source>
</evidence>
<evidence type="ECO:0000313" key="2">
    <source>
        <dbReference type="Proteomes" id="UP000249799"/>
    </source>
</evidence>
<dbReference type="SUPFAM" id="SSF55909">
    <property type="entry name" value="Pentein"/>
    <property type="match status" value="1"/>
</dbReference>
<proteinExistence type="predicted"/>
<reference evidence="1 2" key="1">
    <citation type="submission" date="2018-06" db="EMBL/GenBank/DDBJ databases">
        <title>Lujinxingia sediminis gen. nov. sp. nov., a new facultative anaerobic member of the class Deltaproteobacteria, and proposal of Lujinxingaceae fam. nov.</title>
        <authorList>
            <person name="Guo L.-Y."/>
            <person name="Li C.-M."/>
            <person name="Wang S."/>
            <person name="Du Z.-J."/>
        </authorList>
    </citation>
    <scope>NUCLEOTIDE SEQUENCE [LARGE SCALE GENOMIC DNA]</scope>
    <source>
        <strain evidence="1 2">FA350</strain>
    </source>
</reference>
<dbReference type="GO" id="GO:0016740">
    <property type="term" value="F:transferase activity"/>
    <property type="evidence" value="ECO:0007669"/>
    <property type="project" value="UniProtKB-KW"/>
</dbReference>
<keyword evidence="2" id="KW-1185">Reference proteome</keyword>
<sequence length="328" mass="35250">MSEIEDAESQHNIAEPQTPVFLMSPPRSDWALKGKANFRSRQAAPADAQLARQEWSALADAIVAAGGEVLVCPPNPEAALTGMIYTAEAGEFFRKDGDGAFLLPKMASPHRRAEAAWIGPWVASLGIEVIAPDPDAPLWEAQGDAIRAAGAAQIVHTYGVGPDARSERGAYARVADLLSPEHLLIEFDADPWFHGNTFLNIYRAPAGDAHLMVVCPEALTDAEYARLRAFLPDARVHEITRAESIGYDTNALQVGRTVLAPPSLSPGTQTAMQALGLEVKHIELAELFVKGGGAPVCLSNRLWGLQVDELPAEARWSLNSTIEAHEIG</sequence>
<gene>
    <name evidence="1" type="ORF">DN745_15820</name>
</gene>
<dbReference type="Proteomes" id="UP000249799">
    <property type="component" value="Chromosome"/>
</dbReference>
<protein>
    <submittedName>
        <fullName evidence="1">Amidinotransferase</fullName>
    </submittedName>
</protein>
<keyword evidence="1" id="KW-0808">Transferase</keyword>
<dbReference type="RefSeq" id="WP_111336301.1">
    <property type="nucleotide sequence ID" value="NZ_CP030032.1"/>
</dbReference>